<dbReference type="AlphaFoldDB" id="A0A433D574"/>
<name>A0A433D574_9FUNG</name>
<gene>
    <name evidence="1" type="ORF">BC936DRAFT_147496</name>
</gene>
<evidence type="ECO:0000313" key="2">
    <source>
        <dbReference type="Proteomes" id="UP000268093"/>
    </source>
</evidence>
<sequence>MWPSAATLTASASACTVSEKCEEGYRINPLSHALDECIGTVEDVFNALVNSDSYRCVDERQTRVLFLPANDLILKSCCGKKREPGIKSPNRAKSMYATRSKLHAAQSKLHAGICTLQTTAHFVHPISASPLMSQQAFLRPTPSPPLELCT</sequence>
<evidence type="ECO:0000313" key="1">
    <source>
        <dbReference type="EMBL" id="RUP45981.1"/>
    </source>
</evidence>
<protein>
    <submittedName>
        <fullName evidence="1">Uncharacterized protein</fullName>
    </submittedName>
</protein>
<organism evidence="1 2">
    <name type="scientific">Jimgerdemannia flammicorona</name>
    <dbReference type="NCBI Taxonomy" id="994334"/>
    <lineage>
        <taxon>Eukaryota</taxon>
        <taxon>Fungi</taxon>
        <taxon>Fungi incertae sedis</taxon>
        <taxon>Mucoromycota</taxon>
        <taxon>Mucoromycotina</taxon>
        <taxon>Endogonomycetes</taxon>
        <taxon>Endogonales</taxon>
        <taxon>Endogonaceae</taxon>
        <taxon>Jimgerdemannia</taxon>
    </lineage>
</organism>
<accession>A0A433D574</accession>
<keyword evidence="2" id="KW-1185">Reference proteome</keyword>
<dbReference type="EMBL" id="RBNI01006501">
    <property type="protein sequence ID" value="RUP45981.1"/>
    <property type="molecule type" value="Genomic_DNA"/>
</dbReference>
<comment type="caution">
    <text evidence="1">The sequence shown here is derived from an EMBL/GenBank/DDBJ whole genome shotgun (WGS) entry which is preliminary data.</text>
</comment>
<reference evidence="1 2" key="1">
    <citation type="journal article" date="2018" name="New Phytol.">
        <title>Phylogenomics of Endogonaceae and evolution of mycorrhizas within Mucoromycota.</title>
        <authorList>
            <person name="Chang Y."/>
            <person name="Desiro A."/>
            <person name="Na H."/>
            <person name="Sandor L."/>
            <person name="Lipzen A."/>
            <person name="Clum A."/>
            <person name="Barry K."/>
            <person name="Grigoriev I.V."/>
            <person name="Martin F.M."/>
            <person name="Stajich J.E."/>
            <person name="Smith M.E."/>
            <person name="Bonito G."/>
            <person name="Spatafora J.W."/>
        </authorList>
    </citation>
    <scope>NUCLEOTIDE SEQUENCE [LARGE SCALE GENOMIC DNA]</scope>
    <source>
        <strain evidence="1 2">GMNB39</strain>
    </source>
</reference>
<dbReference type="Proteomes" id="UP000268093">
    <property type="component" value="Unassembled WGS sequence"/>
</dbReference>
<proteinExistence type="predicted"/>